<feature type="transmembrane region" description="Helical" evidence="2">
    <location>
        <begin position="92"/>
        <end position="113"/>
    </location>
</feature>
<accession>A0A834NFR2</accession>
<dbReference type="Proteomes" id="UP000617340">
    <property type="component" value="Unassembled WGS sequence"/>
</dbReference>
<keyword evidence="2" id="KW-1133">Transmembrane helix</keyword>
<organism evidence="3 4">
    <name type="scientific">Vespula germanica</name>
    <name type="common">German yellow jacket</name>
    <name type="synonym">Paravespula germanica</name>
    <dbReference type="NCBI Taxonomy" id="30212"/>
    <lineage>
        <taxon>Eukaryota</taxon>
        <taxon>Metazoa</taxon>
        <taxon>Ecdysozoa</taxon>
        <taxon>Arthropoda</taxon>
        <taxon>Hexapoda</taxon>
        <taxon>Insecta</taxon>
        <taxon>Pterygota</taxon>
        <taxon>Neoptera</taxon>
        <taxon>Endopterygota</taxon>
        <taxon>Hymenoptera</taxon>
        <taxon>Apocrita</taxon>
        <taxon>Aculeata</taxon>
        <taxon>Vespoidea</taxon>
        <taxon>Vespidae</taxon>
        <taxon>Vespinae</taxon>
        <taxon>Vespula</taxon>
    </lineage>
</organism>
<feature type="compositionally biased region" description="Polar residues" evidence="1">
    <location>
        <begin position="448"/>
        <end position="465"/>
    </location>
</feature>
<feature type="region of interest" description="Disordered" evidence="1">
    <location>
        <begin position="348"/>
        <end position="367"/>
    </location>
</feature>
<dbReference type="AlphaFoldDB" id="A0A834NFR2"/>
<proteinExistence type="predicted"/>
<feature type="compositionally biased region" description="Polar residues" evidence="1">
    <location>
        <begin position="486"/>
        <end position="495"/>
    </location>
</feature>
<evidence type="ECO:0000313" key="3">
    <source>
        <dbReference type="EMBL" id="KAF7405783.1"/>
    </source>
</evidence>
<feature type="transmembrane region" description="Helical" evidence="2">
    <location>
        <begin position="158"/>
        <end position="177"/>
    </location>
</feature>
<dbReference type="PANTHER" id="PTHR36692:SF2">
    <property type="entry name" value="GEO12064P1"/>
    <property type="match status" value="1"/>
</dbReference>
<reference evidence="3" key="1">
    <citation type="journal article" date="2020" name="G3 (Bethesda)">
        <title>High-Quality Assemblies for Three Invasive Social Wasps from the &lt;i&gt;Vespula&lt;/i&gt; Genus.</title>
        <authorList>
            <person name="Harrop T.W.R."/>
            <person name="Guhlin J."/>
            <person name="McLaughlin G.M."/>
            <person name="Permina E."/>
            <person name="Stockwell P."/>
            <person name="Gilligan J."/>
            <person name="Le Lec M.F."/>
            <person name="Gruber M.A.M."/>
            <person name="Quinn O."/>
            <person name="Lovegrove M."/>
            <person name="Duncan E.J."/>
            <person name="Remnant E.J."/>
            <person name="Van Eeckhoven J."/>
            <person name="Graham B."/>
            <person name="Knapp R.A."/>
            <person name="Langford K.W."/>
            <person name="Kronenberg Z."/>
            <person name="Press M.O."/>
            <person name="Eacker S.M."/>
            <person name="Wilson-Rankin E.E."/>
            <person name="Purcell J."/>
            <person name="Lester P.J."/>
            <person name="Dearden P.K."/>
        </authorList>
    </citation>
    <scope>NUCLEOTIDE SEQUENCE</scope>
    <source>
        <strain evidence="3">Linc-1</strain>
    </source>
</reference>
<dbReference type="GO" id="GO:0019991">
    <property type="term" value="P:septate junction assembly"/>
    <property type="evidence" value="ECO:0007669"/>
    <property type="project" value="InterPro"/>
</dbReference>
<feature type="region of interest" description="Disordered" evidence="1">
    <location>
        <begin position="184"/>
        <end position="280"/>
    </location>
</feature>
<keyword evidence="4" id="KW-1185">Reference proteome</keyword>
<protein>
    <submittedName>
        <fullName evidence="3">Uncharacterized protein</fullName>
    </submittedName>
</protein>
<dbReference type="EMBL" id="JACSDZ010000004">
    <property type="protein sequence ID" value="KAF7405783.1"/>
    <property type="molecule type" value="Genomic_DNA"/>
</dbReference>
<feature type="transmembrane region" description="Helical" evidence="2">
    <location>
        <begin position="7"/>
        <end position="26"/>
    </location>
</feature>
<keyword evidence="2" id="KW-0472">Membrane</keyword>
<keyword evidence="2" id="KW-0812">Transmembrane</keyword>
<sequence length="495" mass="55941">MWNRKVLVRIIEVLLCIACVVALRVTDDESRRVFHYLRNRSREWSLLNNVTWGTIGKLTTITNERTENENIHLSYSICKISILEDIPGPRSAALATATCGGYVIITAGLLIAAATNELTGRKTEIFFLGLGVILFGIVGALALASIESIPEDLIDNAAVLGALALITALVFIADLLISPPRKKDKQEVRIDNDKTDSGKLQAGKAKQPTMTTITTEKEMKSSKEKKSTKSEEESKEINGNVNDGFEKIDDRRRMEIHEEDPDKLQRLEQPSYDNYQLERNRNFDNVERELREHKQNFENGRVLRNSQRYREAETLQGNSVANRSFDDDRRSEDSRIIYKTRDIYQRPIDEVDTPPFPTNFGRGNEPTFGKIVNPSVKIMKIQHDVNEPLDSYRYSDTSQYDNVPVRMRGTSSGILKKDRGVSLALKTPSKLDERSKNEIEMLEECFSSLRSTGTQTGVRTPSSPTDPGYVRHTASNWPHDVKAKTPGSSPEHNRN</sequence>
<evidence type="ECO:0000256" key="1">
    <source>
        <dbReference type="SAM" id="MobiDB-lite"/>
    </source>
</evidence>
<dbReference type="InterPro" id="IPR038976">
    <property type="entry name" value="Ssk"/>
</dbReference>
<feature type="compositionally biased region" description="Basic and acidic residues" evidence="1">
    <location>
        <begin position="244"/>
        <end position="266"/>
    </location>
</feature>
<feature type="compositionally biased region" description="Basic and acidic residues" evidence="1">
    <location>
        <begin position="215"/>
        <end position="236"/>
    </location>
</feature>
<feature type="compositionally biased region" description="Basic and acidic residues" evidence="1">
    <location>
        <begin position="184"/>
        <end position="197"/>
    </location>
</feature>
<evidence type="ECO:0000256" key="2">
    <source>
        <dbReference type="SAM" id="Phobius"/>
    </source>
</evidence>
<feature type="transmembrane region" description="Helical" evidence="2">
    <location>
        <begin position="125"/>
        <end position="146"/>
    </location>
</feature>
<feature type="region of interest" description="Disordered" evidence="1">
    <location>
        <begin position="447"/>
        <end position="495"/>
    </location>
</feature>
<dbReference type="GO" id="GO:0005886">
    <property type="term" value="C:plasma membrane"/>
    <property type="evidence" value="ECO:0007669"/>
    <property type="project" value="TreeGrafter"/>
</dbReference>
<name>A0A834NFR2_VESGE</name>
<evidence type="ECO:0000313" key="4">
    <source>
        <dbReference type="Proteomes" id="UP000617340"/>
    </source>
</evidence>
<gene>
    <name evidence="3" type="ORF">HZH68_005152</name>
</gene>
<dbReference type="PANTHER" id="PTHR36692">
    <property type="entry name" value="PROTEIN SNAKESKIN"/>
    <property type="match status" value="1"/>
</dbReference>
<comment type="caution">
    <text evidence="3">The sequence shown here is derived from an EMBL/GenBank/DDBJ whole genome shotgun (WGS) entry which is preliminary data.</text>
</comment>